<comment type="caution">
    <text evidence="3">The sequence shown here is derived from an EMBL/GenBank/DDBJ whole genome shotgun (WGS) entry which is preliminary data.</text>
</comment>
<dbReference type="GO" id="GO:0004519">
    <property type="term" value="F:endonuclease activity"/>
    <property type="evidence" value="ECO:0007669"/>
    <property type="project" value="UniProtKB-KW"/>
</dbReference>
<sequence>MPADARFSDTFRHTPSRNREIRAVAARQRDLITRDQLWRGGQGRASATSPQAACAASRASAPRASTSSRRASAPSKASGSTTRTLDPNDLTTVHGRPEQRLVVEVDGPAHGRPYNRNADTHRDAARQAAGHTVLRFSADEVQRYGASVAERVRGALIGAR</sequence>
<keyword evidence="3" id="KW-0378">Hydrolase</keyword>
<name>A0ABT4RD25_9ACTN</name>
<organism evidence="3 4">
    <name type="scientific">Solirubrobacter deserti</name>
    <dbReference type="NCBI Taxonomy" id="2282478"/>
    <lineage>
        <taxon>Bacteria</taxon>
        <taxon>Bacillati</taxon>
        <taxon>Actinomycetota</taxon>
        <taxon>Thermoleophilia</taxon>
        <taxon>Solirubrobacterales</taxon>
        <taxon>Solirubrobacteraceae</taxon>
        <taxon>Solirubrobacter</taxon>
    </lineage>
</organism>
<evidence type="ECO:0000259" key="2">
    <source>
        <dbReference type="Pfam" id="PF04480"/>
    </source>
</evidence>
<dbReference type="RefSeq" id="WP_238930991.1">
    <property type="nucleotide sequence ID" value="NZ_JAPCID010000002.1"/>
</dbReference>
<dbReference type="Gene3D" id="3.40.960.10">
    <property type="entry name" value="VSR Endonuclease"/>
    <property type="match status" value="1"/>
</dbReference>
<dbReference type="InterPro" id="IPR007569">
    <property type="entry name" value="DUF559"/>
</dbReference>
<feature type="domain" description="DUF559" evidence="2">
    <location>
        <begin position="98"/>
        <end position="152"/>
    </location>
</feature>
<feature type="compositionally biased region" description="Polar residues" evidence="1">
    <location>
        <begin position="81"/>
        <end position="91"/>
    </location>
</feature>
<evidence type="ECO:0000313" key="4">
    <source>
        <dbReference type="Proteomes" id="UP001147700"/>
    </source>
</evidence>
<evidence type="ECO:0000256" key="1">
    <source>
        <dbReference type="SAM" id="MobiDB-lite"/>
    </source>
</evidence>
<keyword evidence="4" id="KW-1185">Reference proteome</keyword>
<keyword evidence="3" id="KW-0255">Endonuclease</keyword>
<gene>
    <name evidence="3" type="ORF">OJ962_02000</name>
</gene>
<dbReference type="Proteomes" id="UP001147700">
    <property type="component" value="Unassembled WGS sequence"/>
</dbReference>
<feature type="compositionally biased region" description="Low complexity" evidence="1">
    <location>
        <begin position="44"/>
        <end position="80"/>
    </location>
</feature>
<reference evidence="3" key="1">
    <citation type="submission" date="2022-10" db="EMBL/GenBank/DDBJ databases">
        <title>The WGS of Solirubrobacter sp. CPCC 204708.</title>
        <authorList>
            <person name="Jiang Z."/>
        </authorList>
    </citation>
    <scope>NUCLEOTIDE SEQUENCE</scope>
    <source>
        <strain evidence="3">CPCC 204708</strain>
    </source>
</reference>
<feature type="region of interest" description="Disordered" evidence="1">
    <location>
        <begin position="1"/>
        <end position="100"/>
    </location>
</feature>
<keyword evidence="3" id="KW-0540">Nuclease</keyword>
<dbReference type="EMBL" id="JAPCID010000002">
    <property type="protein sequence ID" value="MDA0136255.1"/>
    <property type="molecule type" value="Genomic_DNA"/>
</dbReference>
<feature type="compositionally biased region" description="Basic and acidic residues" evidence="1">
    <location>
        <begin position="1"/>
        <end position="37"/>
    </location>
</feature>
<protein>
    <submittedName>
        <fullName evidence="3">Endonuclease domain-containing protein</fullName>
    </submittedName>
</protein>
<dbReference type="Pfam" id="PF04480">
    <property type="entry name" value="DUF559"/>
    <property type="match status" value="1"/>
</dbReference>
<accession>A0ABT4RD25</accession>
<proteinExistence type="predicted"/>
<evidence type="ECO:0000313" key="3">
    <source>
        <dbReference type="EMBL" id="MDA0136255.1"/>
    </source>
</evidence>